<evidence type="ECO:0000256" key="1">
    <source>
        <dbReference type="SAM" id="SignalP"/>
    </source>
</evidence>
<dbReference type="RefSeq" id="WP_245119227.1">
    <property type="nucleotide sequence ID" value="NZ_CP095061.1"/>
</dbReference>
<sequence>MRHCYSGFLALLLTIATLTVQAQSPIVIDRNDMPNVGDSLRTSETLTLAGPALTQTGANQTWNYSGLRPANQSVSYYSGVGSTPGLLPIVFGALGGVNRATIANRQPLPPVLVAAGLPITEVYSFFNESATNYRQVGYGAEVPSVGALPVIYQNQALQDVIYRFPLVYQQRDSSNSDFSVNVPGTAFLRERQKRVNNADGWGTLTTPFGTFEALRVVSTLQVRDSVSLQGEPGPAIQRPVMKQYKWLAKNQGIPLLQVITQLVNGQEVVSLVQYRDIYRRLPVLSTQKQLPETAVAVYPNPVGEGEALRLALPASGPVSVTATDLTGRVLFSYSIPRTSGEATVPAAAFGTFRGVAMLRIQTEMGVAMRRVVRQ</sequence>
<evidence type="ECO:0000313" key="3">
    <source>
        <dbReference type="Proteomes" id="UP000830401"/>
    </source>
</evidence>
<feature type="chain" id="PRO_5045385758" evidence="1">
    <location>
        <begin position="23"/>
        <end position="374"/>
    </location>
</feature>
<protein>
    <submittedName>
        <fullName evidence="2">T9SS type A sorting domain-containing protein</fullName>
    </submittedName>
</protein>
<evidence type="ECO:0000313" key="2">
    <source>
        <dbReference type="EMBL" id="UOQ65219.1"/>
    </source>
</evidence>
<dbReference type="EMBL" id="CP095061">
    <property type="protein sequence ID" value="UOQ65219.1"/>
    <property type="molecule type" value="Genomic_DNA"/>
</dbReference>
<organism evidence="2 3">
    <name type="scientific">Hymenobacter volaticus</name>
    <dbReference type="NCBI Taxonomy" id="2932254"/>
    <lineage>
        <taxon>Bacteria</taxon>
        <taxon>Pseudomonadati</taxon>
        <taxon>Bacteroidota</taxon>
        <taxon>Cytophagia</taxon>
        <taxon>Cytophagales</taxon>
        <taxon>Hymenobacteraceae</taxon>
        <taxon>Hymenobacter</taxon>
    </lineage>
</organism>
<keyword evidence="3" id="KW-1185">Reference proteome</keyword>
<gene>
    <name evidence="2" type="ORF">MUN86_16900</name>
</gene>
<keyword evidence="1" id="KW-0732">Signal</keyword>
<proteinExistence type="predicted"/>
<reference evidence="2" key="1">
    <citation type="submission" date="2022-04" db="EMBL/GenBank/DDBJ databases">
        <title>Hymenobacter sp. isolated from the air.</title>
        <authorList>
            <person name="Won M."/>
            <person name="Lee C.-M."/>
            <person name="Woen H.-Y."/>
            <person name="Kwon S.-W."/>
        </authorList>
    </citation>
    <scope>NUCLEOTIDE SEQUENCE</scope>
    <source>
        <strain evidence="2">5420S-77</strain>
    </source>
</reference>
<accession>A0ABY4G2W2</accession>
<name>A0ABY4G2W2_9BACT</name>
<dbReference type="Proteomes" id="UP000830401">
    <property type="component" value="Chromosome"/>
</dbReference>
<feature type="signal peptide" evidence="1">
    <location>
        <begin position="1"/>
        <end position="22"/>
    </location>
</feature>